<evidence type="ECO:0000256" key="2">
    <source>
        <dbReference type="ARBA" id="ARBA00007613"/>
    </source>
</evidence>
<keyword evidence="5" id="KW-0812">Transmembrane</keyword>
<dbReference type="InterPro" id="IPR010130">
    <property type="entry name" value="T1SS_OMP_TolC"/>
</dbReference>
<evidence type="ECO:0000256" key="8">
    <source>
        <dbReference type="SAM" id="SignalP"/>
    </source>
</evidence>
<gene>
    <name evidence="9" type="ordered locus">KVU_2521</name>
</gene>
<dbReference type="RefSeq" id="WP_013383162.1">
    <property type="nucleotide sequence ID" value="NC_017384.1"/>
</dbReference>
<dbReference type="GO" id="GO:0009279">
    <property type="term" value="C:cell outer membrane"/>
    <property type="evidence" value="ECO:0007669"/>
    <property type="project" value="UniProtKB-SubCell"/>
</dbReference>
<dbReference type="GO" id="GO:0015288">
    <property type="term" value="F:porin activity"/>
    <property type="evidence" value="ECO:0007669"/>
    <property type="project" value="TreeGrafter"/>
</dbReference>
<dbReference type="KEGG" id="kvl:KVU_2521"/>
<dbReference type="Gene3D" id="1.20.1600.10">
    <property type="entry name" value="Outer membrane efflux proteins (OEP)"/>
    <property type="match status" value="1"/>
</dbReference>
<dbReference type="PANTHER" id="PTHR30026">
    <property type="entry name" value="OUTER MEMBRANE PROTEIN TOLC"/>
    <property type="match status" value="1"/>
</dbReference>
<evidence type="ECO:0000256" key="7">
    <source>
        <dbReference type="ARBA" id="ARBA00023237"/>
    </source>
</evidence>
<dbReference type="OrthoDB" id="9789368at2"/>
<dbReference type="AlphaFoldDB" id="F9Y874"/>
<keyword evidence="3" id="KW-0813">Transport</keyword>
<evidence type="ECO:0000256" key="3">
    <source>
        <dbReference type="ARBA" id="ARBA00022448"/>
    </source>
</evidence>
<dbReference type="HOGENOM" id="CLU_012817_0_1_5"/>
<reference evidence="9 10" key="1">
    <citation type="journal article" date="2011" name="J. Bacteriol.">
        <title>Complete genome sequence of the industrial strain Ketogulonicigenium vulgare WSH-001.</title>
        <authorList>
            <person name="Liu L."/>
            <person name="Li Y."/>
            <person name="Zhang J."/>
            <person name="Zhou Z."/>
            <person name="Liu J."/>
            <person name="Li X."/>
            <person name="Zhou J."/>
            <person name="Du G."/>
            <person name="Wang L."/>
            <person name="Chen J."/>
        </authorList>
    </citation>
    <scope>NUCLEOTIDE SEQUENCE [LARGE SCALE GENOMIC DNA]</scope>
    <source>
        <strain evidence="9 10">WSH-001</strain>
    </source>
</reference>
<comment type="subcellular location">
    <subcellularLocation>
        <location evidence="1">Cell outer membrane</location>
    </subcellularLocation>
</comment>
<evidence type="ECO:0000256" key="6">
    <source>
        <dbReference type="ARBA" id="ARBA00023136"/>
    </source>
</evidence>
<dbReference type="Proteomes" id="UP000000692">
    <property type="component" value="Chromosome"/>
</dbReference>
<dbReference type="Pfam" id="PF02321">
    <property type="entry name" value="OEP"/>
    <property type="match status" value="2"/>
</dbReference>
<evidence type="ECO:0000313" key="10">
    <source>
        <dbReference type="Proteomes" id="UP000000692"/>
    </source>
</evidence>
<evidence type="ECO:0000256" key="4">
    <source>
        <dbReference type="ARBA" id="ARBA00022452"/>
    </source>
</evidence>
<evidence type="ECO:0000256" key="5">
    <source>
        <dbReference type="ARBA" id="ARBA00022692"/>
    </source>
</evidence>
<comment type="similarity">
    <text evidence="2">Belongs to the outer membrane factor (OMF) (TC 1.B.17) family.</text>
</comment>
<feature type="signal peptide" evidence="8">
    <location>
        <begin position="1"/>
        <end position="25"/>
    </location>
</feature>
<keyword evidence="6" id="KW-0472">Membrane</keyword>
<keyword evidence="7" id="KW-0998">Cell outer membrane</keyword>
<keyword evidence="4" id="KW-1134">Transmembrane beta strand</keyword>
<dbReference type="InterPro" id="IPR051906">
    <property type="entry name" value="TolC-like"/>
</dbReference>
<keyword evidence="10" id="KW-1185">Reference proteome</keyword>
<feature type="chain" id="PRO_5003391392" evidence="8">
    <location>
        <begin position="26"/>
        <end position="470"/>
    </location>
</feature>
<dbReference type="GO" id="GO:0015562">
    <property type="term" value="F:efflux transmembrane transporter activity"/>
    <property type="evidence" value="ECO:0007669"/>
    <property type="project" value="InterPro"/>
</dbReference>
<dbReference type="NCBIfam" id="TIGR01844">
    <property type="entry name" value="type_I_sec_TolC"/>
    <property type="match status" value="1"/>
</dbReference>
<dbReference type="GO" id="GO:1990281">
    <property type="term" value="C:efflux pump complex"/>
    <property type="evidence" value="ECO:0007669"/>
    <property type="project" value="TreeGrafter"/>
</dbReference>
<organism evidence="9 10">
    <name type="scientific">Ketogulonicigenium vulgare (strain WSH-001)</name>
    <dbReference type="NCBI Taxonomy" id="759362"/>
    <lineage>
        <taxon>Bacteria</taxon>
        <taxon>Pseudomonadati</taxon>
        <taxon>Pseudomonadota</taxon>
        <taxon>Alphaproteobacteria</taxon>
        <taxon>Rhodobacterales</taxon>
        <taxon>Roseobacteraceae</taxon>
        <taxon>Ketogulonicigenium</taxon>
    </lineage>
</organism>
<sequence>MKKTLRSVIAGFVASIGLAAPMAHAETLADAMAWAYESSGLLTQNRALLRAADEDVAQSVAALRPVLNWSAQISSSFADATIFNNDPVTTANLAISASLTLYDGGRGRMGVDAAKESVLGTRAGLLAIEQQVLLRVVDAYMNVQLYQQLVSLRENNVRVITEELRAARDQYEVGQITRTTVAQAEAALATARSTLVSEQGNLTRAREEYRVATGRLPGALSAATPARITQSLDQARLIAQQGHPSVVQARHTAAAADINVERARTATQPTVTGTASLGRTHYVTDALQGSAQAGSNTDQLTVGVGVSGVIYSGGSLGSQLRQVMANRDAARAQLLVAADNVSQSVANAYSLLDVARVSRESFASLVTAYQLAYDGTREEADLGAATTIDVLDAEQDLLDARASQISAQYSEITAGYAVLSAMGLLTAENLGLNVQIYDPEAYYNLVDDAPSVTSAQGRALDRVLQAIAHE</sequence>
<dbReference type="PANTHER" id="PTHR30026:SF22">
    <property type="entry name" value="OUTER MEMBRANE EFFLUX PROTEIN"/>
    <property type="match status" value="1"/>
</dbReference>
<dbReference type="eggNOG" id="COG1538">
    <property type="taxonomic scope" value="Bacteria"/>
</dbReference>
<proteinExistence type="inferred from homology"/>
<evidence type="ECO:0000313" key="9">
    <source>
        <dbReference type="EMBL" id="AEM42360.1"/>
    </source>
</evidence>
<dbReference type="PATRIC" id="fig|759362.5.peg.2634"/>
<dbReference type="InterPro" id="IPR003423">
    <property type="entry name" value="OMP_efflux"/>
</dbReference>
<keyword evidence="8" id="KW-0732">Signal</keyword>
<protein>
    <submittedName>
        <fullName evidence="9">Type I secretion outer membrane protein, TolC family, putative</fullName>
    </submittedName>
</protein>
<dbReference type="EMBL" id="CP002018">
    <property type="protein sequence ID" value="AEM42360.1"/>
    <property type="molecule type" value="Genomic_DNA"/>
</dbReference>
<name>F9Y874_KETVW</name>
<accession>F9Y874</accession>
<evidence type="ECO:0000256" key="1">
    <source>
        <dbReference type="ARBA" id="ARBA00004442"/>
    </source>
</evidence>
<dbReference type="SUPFAM" id="SSF56954">
    <property type="entry name" value="Outer membrane efflux proteins (OEP)"/>
    <property type="match status" value="1"/>
</dbReference>